<dbReference type="InterPro" id="IPR005107">
    <property type="entry name" value="CO_DH_flav_C"/>
</dbReference>
<evidence type="ECO:0000256" key="3">
    <source>
        <dbReference type="ARBA" id="ARBA00023002"/>
    </source>
</evidence>
<dbReference type="Pfam" id="PF03450">
    <property type="entry name" value="CO_deh_flav_C"/>
    <property type="match status" value="1"/>
</dbReference>
<reference evidence="5" key="1">
    <citation type="submission" date="2019-08" db="EMBL/GenBank/DDBJ databases">
        <authorList>
            <person name="Kucharzyk K."/>
            <person name="Murdoch R.W."/>
            <person name="Higgins S."/>
            <person name="Loffler F."/>
        </authorList>
    </citation>
    <scope>NUCLEOTIDE SEQUENCE</scope>
</reference>
<keyword evidence="3 5" id="KW-0560">Oxidoreductase</keyword>
<dbReference type="SUPFAM" id="SSF55447">
    <property type="entry name" value="CO dehydrogenase flavoprotein C-terminal domain-like"/>
    <property type="match status" value="1"/>
</dbReference>
<dbReference type="InterPro" id="IPR036318">
    <property type="entry name" value="FAD-bd_PCMH-like_sf"/>
</dbReference>
<dbReference type="EMBL" id="VSSQ01072290">
    <property type="protein sequence ID" value="MPN23702.1"/>
    <property type="molecule type" value="Genomic_DNA"/>
</dbReference>
<name>A0A645GCJ0_9ZZZZ</name>
<proteinExistence type="predicted"/>
<organism evidence="5">
    <name type="scientific">bioreactor metagenome</name>
    <dbReference type="NCBI Taxonomy" id="1076179"/>
    <lineage>
        <taxon>unclassified sequences</taxon>
        <taxon>metagenomes</taxon>
        <taxon>ecological metagenomes</taxon>
    </lineage>
</organism>
<dbReference type="PANTHER" id="PTHR42659:SF2">
    <property type="entry name" value="XANTHINE DEHYDROGENASE SUBUNIT C-RELATED"/>
    <property type="match status" value="1"/>
</dbReference>
<dbReference type="InterPro" id="IPR051312">
    <property type="entry name" value="Diverse_Substr_Oxidored"/>
</dbReference>
<keyword evidence="1" id="KW-0285">Flavoprotein</keyword>
<dbReference type="SUPFAM" id="SSF56176">
    <property type="entry name" value="FAD-binding/transporter-associated domain-like"/>
    <property type="match status" value="1"/>
</dbReference>
<dbReference type="AlphaFoldDB" id="A0A645GCJ0"/>
<sequence>MAVMLNATALSDAASSMGSVQIRNRATVGGNLANASPAADTPCALAALGASVIVFSISGRKVLSIEEVLGSCPNTNTLLPNEIIMEFCVPVRKGYVSAFKKIGSRSEVSIARVNMAVSAKYEGETFSDARVFVGTLGSAAKRCLGAENTLALDPSLREQSFKEALCEFAEQMIPGRSTLPYKKSVLKALAEDLLGMLEERVRVSEKSGEESHG</sequence>
<dbReference type="PROSITE" id="PS51387">
    <property type="entry name" value="FAD_PCMH"/>
    <property type="match status" value="1"/>
</dbReference>
<dbReference type="Gene3D" id="3.30.465.10">
    <property type="match status" value="1"/>
</dbReference>
<dbReference type="InterPro" id="IPR036683">
    <property type="entry name" value="CO_DH_flav_C_dom_sf"/>
</dbReference>
<evidence type="ECO:0000313" key="5">
    <source>
        <dbReference type="EMBL" id="MPN23702.1"/>
    </source>
</evidence>
<dbReference type="SMART" id="SM01092">
    <property type="entry name" value="CO_deh_flav_C"/>
    <property type="match status" value="1"/>
</dbReference>
<evidence type="ECO:0000256" key="1">
    <source>
        <dbReference type="ARBA" id="ARBA00022630"/>
    </source>
</evidence>
<evidence type="ECO:0000256" key="2">
    <source>
        <dbReference type="ARBA" id="ARBA00022827"/>
    </source>
</evidence>
<gene>
    <name evidence="5" type="primary">kdhA_4</name>
    <name evidence="5" type="ORF">SDC9_171095</name>
</gene>
<comment type="caution">
    <text evidence="5">The sequence shown here is derived from an EMBL/GenBank/DDBJ whole genome shotgun (WGS) entry which is preliminary data.</text>
</comment>
<dbReference type="InterPro" id="IPR016166">
    <property type="entry name" value="FAD-bd_PCMH"/>
</dbReference>
<protein>
    <submittedName>
        <fullName evidence="5">6-hydroxypseudooxynicotine dehydrogenase complex subunit alpha</fullName>
        <ecNumber evidence="5">1.5.99.14</ecNumber>
    </submittedName>
</protein>
<keyword evidence="2" id="KW-0274">FAD</keyword>
<dbReference type="EC" id="1.5.99.14" evidence="5"/>
<dbReference type="Gene3D" id="3.30.390.50">
    <property type="entry name" value="CO dehydrogenase flavoprotein, C-terminal domain"/>
    <property type="match status" value="1"/>
</dbReference>
<dbReference type="InterPro" id="IPR016169">
    <property type="entry name" value="FAD-bd_PCMH_sub2"/>
</dbReference>
<dbReference type="GO" id="GO:0034909">
    <property type="term" value="F:6-hydroxypseudooxynicotine dehydrogenase activity"/>
    <property type="evidence" value="ECO:0007669"/>
    <property type="project" value="UniProtKB-EC"/>
</dbReference>
<dbReference type="PANTHER" id="PTHR42659">
    <property type="entry name" value="XANTHINE DEHYDROGENASE SUBUNIT C-RELATED"/>
    <property type="match status" value="1"/>
</dbReference>
<feature type="domain" description="FAD-binding PCMH-type" evidence="4">
    <location>
        <begin position="1"/>
        <end position="94"/>
    </location>
</feature>
<accession>A0A645GCJ0</accession>
<dbReference type="Pfam" id="PF00941">
    <property type="entry name" value="FAD_binding_5"/>
    <property type="match status" value="1"/>
</dbReference>
<dbReference type="InterPro" id="IPR002346">
    <property type="entry name" value="Mopterin_DH_FAD-bd"/>
</dbReference>
<dbReference type="GO" id="GO:0071949">
    <property type="term" value="F:FAD binding"/>
    <property type="evidence" value="ECO:0007669"/>
    <property type="project" value="InterPro"/>
</dbReference>
<evidence type="ECO:0000259" key="4">
    <source>
        <dbReference type="PROSITE" id="PS51387"/>
    </source>
</evidence>